<dbReference type="Pfam" id="PF01814">
    <property type="entry name" value="Hemerythrin"/>
    <property type="match status" value="1"/>
</dbReference>
<evidence type="ECO:0000256" key="3">
    <source>
        <dbReference type="ARBA" id="ARBA00023004"/>
    </source>
</evidence>
<proteinExistence type="inferred from homology"/>
<evidence type="ECO:0000256" key="1">
    <source>
        <dbReference type="ARBA" id="ARBA00010587"/>
    </source>
</evidence>
<feature type="region of interest" description="Disordered" evidence="4">
    <location>
        <begin position="171"/>
        <end position="216"/>
    </location>
</feature>
<comment type="similarity">
    <text evidence="1">Belongs to the hemerythrin family.</text>
</comment>
<name>A0A7S2B408_9STRA</name>
<dbReference type="InterPro" id="IPR012312">
    <property type="entry name" value="Hemerythrin-like"/>
</dbReference>
<sequence>MELWAQGPLGGHVDFLCVCVESLEVALMFGRMFKFQHVTNCWIPNPADMPRYGQLGCSGFVVLDGDGKFLRKKTSAFLQMGEDAFRDLEYVVRRAMPTSTPPTPPLLHADYPYRAGGAVSLDGLKNTPELNGQTGTILNFSTSSGRFQVQLKKSGRSVSVRPCCVAPLEAAPGGGGADVANARSHKKEEKESTKRPRVEEQQQVKETGEKFPGSVGVASMDKEHEMCWAAIEKLRKEASGEGGGGGGVLAALEAVRAEMAEHFAEEEQLMIASGFGGNPETSFSAVTGHKKDHQRILREIVGLQDSLSASPPSCCSNGEEKQQQQQLQPQLQEVARRVALSFTTHVRLFDKLYDGKLNTEEGDADDIQTA</sequence>
<feature type="compositionally biased region" description="Basic and acidic residues" evidence="4">
    <location>
        <begin position="186"/>
        <end position="209"/>
    </location>
</feature>
<organism evidence="6">
    <name type="scientific">Octactis speculum</name>
    <dbReference type="NCBI Taxonomy" id="3111310"/>
    <lineage>
        <taxon>Eukaryota</taxon>
        <taxon>Sar</taxon>
        <taxon>Stramenopiles</taxon>
        <taxon>Ochrophyta</taxon>
        <taxon>Dictyochophyceae</taxon>
        <taxon>Dictyochales</taxon>
        <taxon>Dictyochaceae</taxon>
        <taxon>Octactis</taxon>
    </lineage>
</organism>
<protein>
    <recommendedName>
        <fullName evidence="5">Hemerythrin-like domain-containing protein</fullName>
    </recommendedName>
</protein>
<evidence type="ECO:0000313" key="6">
    <source>
        <dbReference type="EMBL" id="CAD9385949.1"/>
    </source>
</evidence>
<keyword evidence="3" id="KW-0408">Iron</keyword>
<dbReference type="Gene3D" id="1.20.120.50">
    <property type="entry name" value="Hemerythrin-like"/>
    <property type="match status" value="1"/>
</dbReference>
<dbReference type="AlphaFoldDB" id="A0A7S2B408"/>
<dbReference type="EMBL" id="HBGS01010296">
    <property type="protein sequence ID" value="CAD9385949.1"/>
    <property type="molecule type" value="Transcribed_RNA"/>
</dbReference>
<gene>
    <name evidence="6" type="ORF">DSPE1174_LOCUS5441</name>
</gene>
<dbReference type="InterPro" id="IPR035938">
    <property type="entry name" value="Hemerythrin-like_sf"/>
</dbReference>
<evidence type="ECO:0000256" key="4">
    <source>
        <dbReference type="SAM" id="MobiDB-lite"/>
    </source>
</evidence>
<keyword evidence="2" id="KW-0479">Metal-binding</keyword>
<dbReference type="InterPro" id="IPR012827">
    <property type="entry name" value="Hemerythrin_metal-bd"/>
</dbReference>
<dbReference type="GO" id="GO:0046872">
    <property type="term" value="F:metal ion binding"/>
    <property type="evidence" value="ECO:0007669"/>
    <property type="project" value="UniProtKB-KW"/>
</dbReference>
<evidence type="ECO:0000256" key="2">
    <source>
        <dbReference type="ARBA" id="ARBA00022723"/>
    </source>
</evidence>
<dbReference type="SUPFAM" id="SSF47188">
    <property type="entry name" value="Hemerythrin-like"/>
    <property type="match status" value="1"/>
</dbReference>
<feature type="domain" description="Hemerythrin-like" evidence="5">
    <location>
        <begin position="216"/>
        <end position="312"/>
    </location>
</feature>
<dbReference type="CDD" id="cd12107">
    <property type="entry name" value="Hemerythrin"/>
    <property type="match status" value="1"/>
</dbReference>
<reference evidence="6" key="1">
    <citation type="submission" date="2021-01" db="EMBL/GenBank/DDBJ databases">
        <authorList>
            <person name="Corre E."/>
            <person name="Pelletier E."/>
            <person name="Niang G."/>
            <person name="Scheremetjew M."/>
            <person name="Finn R."/>
            <person name="Kale V."/>
            <person name="Holt S."/>
            <person name="Cochrane G."/>
            <person name="Meng A."/>
            <person name="Brown T."/>
            <person name="Cohen L."/>
        </authorList>
    </citation>
    <scope>NUCLEOTIDE SEQUENCE</scope>
    <source>
        <strain evidence="6">CCMP1381</strain>
    </source>
</reference>
<evidence type="ECO:0000259" key="5">
    <source>
        <dbReference type="Pfam" id="PF01814"/>
    </source>
</evidence>
<accession>A0A7S2B408</accession>